<keyword evidence="1" id="KW-1133">Transmembrane helix</keyword>
<reference evidence="2 3" key="1">
    <citation type="submission" date="2018-06" db="EMBL/GenBank/DDBJ databases">
        <authorList>
            <consortium name="Pathogen Informatics"/>
            <person name="Doyle S."/>
        </authorList>
    </citation>
    <scope>NUCLEOTIDE SEQUENCE [LARGE SCALE GENOMIC DNA]</scope>
    <source>
        <strain evidence="3">NCTC 11391</strain>
    </source>
</reference>
<keyword evidence="1" id="KW-0812">Transmembrane</keyword>
<keyword evidence="3" id="KW-1185">Reference proteome</keyword>
<dbReference type="RefSeq" id="WP_002996285.1">
    <property type="nucleotide sequence ID" value="NZ_UHFA01000002.1"/>
</dbReference>
<evidence type="ECO:0000256" key="1">
    <source>
        <dbReference type="SAM" id="Phobius"/>
    </source>
</evidence>
<name>A0A380JE03_STRDO</name>
<accession>A0A380JE03</accession>
<dbReference type="EMBL" id="UHFA01000002">
    <property type="protein sequence ID" value="SUN35236.1"/>
    <property type="molecule type" value="Genomic_DNA"/>
</dbReference>
<sequence length="109" mass="12133">MFSGHMWVIIGAAIFLLGFVSFNIQLYQLIKLDAQARGMDHPEIWVLSASGRGGIVGLHHYFVQRRDYPAPRSQELAELQKKKRLALLYLIIGLLGGLLMTIASLPSKG</sequence>
<evidence type="ECO:0000313" key="2">
    <source>
        <dbReference type="EMBL" id="SUN35236.1"/>
    </source>
</evidence>
<keyword evidence="1" id="KW-0472">Membrane</keyword>
<feature type="transmembrane region" description="Helical" evidence="1">
    <location>
        <begin position="86"/>
        <end position="105"/>
    </location>
</feature>
<dbReference type="OrthoDB" id="2237189at2"/>
<feature type="transmembrane region" description="Helical" evidence="1">
    <location>
        <begin position="6"/>
        <end position="27"/>
    </location>
</feature>
<evidence type="ECO:0000313" key="3">
    <source>
        <dbReference type="Proteomes" id="UP000254082"/>
    </source>
</evidence>
<gene>
    <name evidence="2" type="ORF">NCTC11391_00212</name>
</gene>
<protein>
    <submittedName>
        <fullName evidence="2">Uncharacterized protein</fullName>
    </submittedName>
</protein>
<proteinExistence type="predicted"/>
<dbReference type="Proteomes" id="UP000254082">
    <property type="component" value="Unassembled WGS sequence"/>
</dbReference>
<dbReference type="AlphaFoldDB" id="A0A380JE03"/>
<organism evidence="2 3">
    <name type="scientific">Streptococcus downei MFe28</name>
    <dbReference type="NCBI Taxonomy" id="764290"/>
    <lineage>
        <taxon>Bacteria</taxon>
        <taxon>Bacillati</taxon>
        <taxon>Bacillota</taxon>
        <taxon>Bacilli</taxon>
        <taxon>Lactobacillales</taxon>
        <taxon>Streptococcaceae</taxon>
        <taxon>Streptococcus</taxon>
    </lineage>
</organism>